<dbReference type="Gene3D" id="1.20.144.10">
    <property type="entry name" value="Phosphatidic acid phosphatase type 2/haloperoxidase"/>
    <property type="match status" value="1"/>
</dbReference>
<evidence type="ECO:0000313" key="10">
    <source>
        <dbReference type="EMBL" id="MBB6333598.1"/>
    </source>
</evidence>
<keyword evidence="5 8" id="KW-1133">Transmembrane helix</keyword>
<proteinExistence type="predicted"/>
<dbReference type="SUPFAM" id="SSF48317">
    <property type="entry name" value="Acid phosphatase/Vanadium-dependent haloperoxidase"/>
    <property type="match status" value="1"/>
</dbReference>
<name>A0A923E0D3_9ACTO</name>
<evidence type="ECO:0000256" key="2">
    <source>
        <dbReference type="ARBA" id="ARBA00022475"/>
    </source>
</evidence>
<dbReference type="AlphaFoldDB" id="A0A923E0D3"/>
<feature type="transmembrane region" description="Helical" evidence="8">
    <location>
        <begin position="111"/>
        <end position="131"/>
    </location>
</feature>
<dbReference type="SMART" id="SM00014">
    <property type="entry name" value="acidPPc"/>
    <property type="match status" value="1"/>
</dbReference>
<keyword evidence="6 8" id="KW-0472">Membrane</keyword>
<dbReference type="InterPro" id="IPR036938">
    <property type="entry name" value="PAP2/HPO_sf"/>
</dbReference>
<feature type="transmembrane region" description="Helical" evidence="8">
    <location>
        <begin position="247"/>
        <end position="265"/>
    </location>
</feature>
<reference evidence="10" key="1">
    <citation type="submission" date="2020-08" db="EMBL/GenBank/DDBJ databases">
        <title>Sequencing the genomes of 1000 actinobacteria strains.</title>
        <authorList>
            <person name="Klenk H.-P."/>
        </authorList>
    </citation>
    <scope>NUCLEOTIDE SEQUENCE</scope>
    <source>
        <strain evidence="10">DSM 10695</strain>
    </source>
</reference>
<feature type="transmembrane region" description="Helical" evidence="8">
    <location>
        <begin position="40"/>
        <end position="59"/>
    </location>
</feature>
<feature type="transmembrane region" description="Helical" evidence="8">
    <location>
        <begin position="79"/>
        <end position="104"/>
    </location>
</feature>
<dbReference type="Pfam" id="PF01569">
    <property type="entry name" value="PAP2"/>
    <property type="match status" value="1"/>
</dbReference>
<evidence type="ECO:0000256" key="7">
    <source>
        <dbReference type="SAM" id="MobiDB-lite"/>
    </source>
</evidence>
<evidence type="ECO:0000256" key="1">
    <source>
        <dbReference type="ARBA" id="ARBA00004651"/>
    </source>
</evidence>
<dbReference type="RefSeq" id="WP_184451296.1">
    <property type="nucleotide sequence ID" value="NZ_JACHMK010000001.1"/>
</dbReference>
<sequence>MSRTHPGDEERAHAPSDPPPPPAFRPFEVSLGPIRIASGLVLLLVALVLGLLVTLKPIAELDQRVLEWFVAHRSPGATAVMEALTGLFAPTTAVIGALVIGALVGAVSRSALFGAYIPASMALTSAFTAVAKDGIERVRPALPERIVVELSHSYPSGHTTAAAALAVSAAILMISRFAWTRPPVRGESPAGASAGTGGASGRGAVREDFVRWSRPVRRALILLAALGLVVLIATTRVYLGAHWLSDVVGGAMVGAGASLVLAGILQPHSS</sequence>
<evidence type="ECO:0000313" key="11">
    <source>
        <dbReference type="Proteomes" id="UP000617426"/>
    </source>
</evidence>
<evidence type="ECO:0000256" key="6">
    <source>
        <dbReference type="ARBA" id="ARBA00023136"/>
    </source>
</evidence>
<organism evidence="10 11">
    <name type="scientific">Schaalia hyovaginalis</name>
    <dbReference type="NCBI Taxonomy" id="29316"/>
    <lineage>
        <taxon>Bacteria</taxon>
        <taxon>Bacillati</taxon>
        <taxon>Actinomycetota</taxon>
        <taxon>Actinomycetes</taxon>
        <taxon>Actinomycetales</taxon>
        <taxon>Actinomycetaceae</taxon>
        <taxon>Schaalia</taxon>
    </lineage>
</organism>
<evidence type="ECO:0000259" key="9">
    <source>
        <dbReference type="SMART" id="SM00014"/>
    </source>
</evidence>
<dbReference type="InterPro" id="IPR000326">
    <property type="entry name" value="PAP2/HPO"/>
</dbReference>
<keyword evidence="3 8" id="KW-0812">Transmembrane</keyword>
<comment type="subcellular location">
    <subcellularLocation>
        <location evidence="1">Cell membrane</location>
        <topology evidence="1">Multi-pass membrane protein</topology>
    </subcellularLocation>
</comment>
<evidence type="ECO:0000256" key="3">
    <source>
        <dbReference type="ARBA" id="ARBA00022692"/>
    </source>
</evidence>
<gene>
    <name evidence="10" type="ORF">HD592_000163</name>
</gene>
<dbReference type="Proteomes" id="UP000617426">
    <property type="component" value="Unassembled WGS sequence"/>
</dbReference>
<evidence type="ECO:0000256" key="5">
    <source>
        <dbReference type="ARBA" id="ARBA00022989"/>
    </source>
</evidence>
<dbReference type="GO" id="GO:0050380">
    <property type="term" value="F:undecaprenyl-diphosphatase activity"/>
    <property type="evidence" value="ECO:0007669"/>
    <property type="project" value="UniProtKB-EC"/>
</dbReference>
<accession>A0A923E0D3</accession>
<feature type="transmembrane region" description="Helical" evidence="8">
    <location>
        <begin position="219"/>
        <end position="241"/>
    </location>
</feature>
<dbReference type="PANTHER" id="PTHR14969:SF62">
    <property type="entry name" value="DECAPRENYLPHOSPHORYL-5-PHOSPHORIBOSE PHOSPHATASE RV3807C-RELATED"/>
    <property type="match status" value="1"/>
</dbReference>
<keyword evidence="4 10" id="KW-0378">Hydrolase</keyword>
<dbReference type="EC" id="3.6.1.27" evidence="10"/>
<dbReference type="GO" id="GO:0005886">
    <property type="term" value="C:plasma membrane"/>
    <property type="evidence" value="ECO:0007669"/>
    <property type="project" value="UniProtKB-SubCell"/>
</dbReference>
<feature type="region of interest" description="Disordered" evidence="7">
    <location>
        <begin position="1"/>
        <end position="22"/>
    </location>
</feature>
<dbReference type="EMBL" id="JACHMK010000001">
    <property type="protein sequence ID" value="MBB6333598.1"/>
    <property type="molecule type" value="Genomic_DNA"/>
</dbReference>
<evidence type="ECO:0000256" key="8">
    <source>
        <dbReference type="SAM" id="Phobius"/>
    </source>
</evidence>
<feature type="transmembrane region" description="Helical" evidence="8">
    <location>
        <begin position="160"/>
        <end position="179"/>
    </location>
</feature>
<comment type="caution">
    <text evidence="10">The sequence shown here is derived from an EMBL/GenBank/DDBJ whole genome shotgun (WGS) entry which is preliminary data.</text>
</comment>
<dbReference type="PANTHER" id="PTHR14969">
    <property type="entry name" value="SPHINGOSINE-1-PHOSPHATE PHOSPHOHYDROLASE"/>
    <property type="match status" value="1"/>
</dbReference>
<evidence type="ECO:0000256" key="4">
    <source>
        <dbReference type="ARBA" id="ARBA00022801"/>
    </source>
</evidence>
<feature type="domain" description="Phosphatidic acid phosphatase type 2/haloperoxidase" evidence="9">
    <location>
        <begin position="110"/>
        <end position="262"/>
    </location>
</feature>
<keyword evidence="11" id="KW-1185">Reference proteome</keyword>
<keyword evidence="2" id="KW-1003">Cell membrane</keyword>
<feature type="compositionally biased region" description="Basic and acidic residues" evidence="7">
    <location>
        <begin position="1"/>
        <end position="14"/>
    </location>
</feature>
<protein>
    <submittedName>
        <fullName evidence="10">Undecaprenyl-diphosphatase</fullName>
        <ecNumber evidence="10">3.6.1.27</ecNumber>
    </submittedName>
</protein>